<feature type="domain" description="DNA methylase N-4/N-6" evidence="4">
    <location>
        <begin position="17"/>
        <end position="190"/>
    </location>
</feature>
<keyword evidence="2" id="KW-0489">Methyltransferase</keyword>
<comment type="similarity">
    <text evidence="1">Belongs to the N(4)/N(6)-methyltransferase family.</text>
</comment>
<dbReference type="Gene3D" id="3.40.50.150">
    <property type="entry name" value="Vaccinia Virus protein VP39"/>
    <property type="match status" value="1"/>
</dbReference>
<evidence type="ECO:0000313" key="5">
    <source>
        <dbReference type="EMBL" id="KKK56191.1"/>
    </source>
</evidence>
<dbReference type="EMBL" id="LAZR01065117">
    <property type="protein sequence ID" value="KKK56191.1"/>
    <property type="molecule type" value="Genomic_DNA"/>
</dbReference>
<dbReference type="SUPFAM" id="SSF53335">
    <property type="entry name" value="S-adenosyl-L-methionine-dependent methyltransferases"/>
    <property type="match status" value="1"/>
</dbReference>
<dbReference type="AlphaFoldDB" id="A0A0F8Z7V5"/>
<accession>A0A0F8Z7V5</accession>
<dbReference type="InterPro" id="IPR002052">
    <property type="entry name" value="DNA_methylase_N6_adenine_CS"/>
</dbReference>
<dbReference type="InterPro" id="IPR002941">
    <property type="entry name" value="DNA_methylase_N4/N6"/>
</dbReference>
<dbReference type="Pfam" id="PF01555">
    <property type="entry name" value="N6_N4_Mtase"/>
    <property type="match status" value="1"/>
</dbReference>
<organism evidence="5">
    <name type="scientific">marine sediment metagenome</name>
    <dbReference type="NCBI Taxonomy" id="412755"/>
    <lineage>
        <taxon>unclassified sequences</taxon>
        <taxon>metagenomes</taxon>
        <taxon>ecological metagenomes</taxon>
    </lineage>
</organism>
<keyword evidence="3" id="KW-0808">Transferase</keyword>
<dbReference type="InterPro" id="IPR029063">
    <property type="entry name" value="SAM-dependent_MTases_sf"/>
</dbReference>
<gene>
    <name evidence="5" type="ORF">LCGC14_3067020</name>
</gene>
<dbReference type="PRINTS" id="PR00508">
    <property type="entry name" value="S21N4MTFRASE"/>
</dbReference>
<proteinExistence type="inferred from homology"/>
<protein>
    <recommendedName>
        <fullName evidence="4">DNA methylase N-4/N-6 domain-containing protein</fullName>
    </recommendedName>
</protein>
<feature type="non-terminal residue" evidence="5">
    <location>
        <position position="1"/>
    </location>
</feature>
<dbReference type="InterPro" id="IPR001091">
    <property type="entry name" value="RM_Methyltransferase"/>
</dbReference>
<evidence type="ECO:0000259" key="4">
    <source>
        <dbReference type="Pfam" id="PF01555"/>
    </source>
</evidence>
<comment type="caution">
    <text evidence="5">The sequence shown here is derived from an EMBL/GenBank/DDBJ whole genome shotgun (WGS) entry which is preliminary data.</text>
</comment>
<dbReference type="PROSITE" id="PS00092">
    <property type="entry name" value="N6_MTASE"/>
    <property type="match status" value="1"/>
</dbReference>
<dbReference type="GO" id="GO:0032259">
    <property type="term" value="P:methylation"/>
    <property type="evidence" value="ECO:0007669"/>
    <property type="project" value="UniProtKB-KW"/>
</dbReference>
<dbReference type="GO" id="GO:0008170">
    <property type="term" value="F:N-methyltransferase activity"/>
    <property type="evidence" value="ECO:0007669"/>
    <property type="project" value="InterPro"/>
</dbReference>
<reference evidence="5" key="1">
    <citation type="journal article" date="2015" name="Nature">
        <title>Complex archaea that bridge the gap between prokaryotes and eukaryotes.</title>
        <authorList>
            <person name="Spang A."/>
            <person name="Saw J.H."/>
            <person name="Jorgensen S.L."/>
            <person name="Zaremba-Niedzwiedzka K."/>
            <person name="Martijn J."/>
            <person name="Lind A.E."/>
            <person name="van Eijk R."/>
            <person name="Schleper C."/>
            <person name="Guy L."/>
            <person name="Ettema T.J."/>
        </authorList>
    </citation>
    <scope>NUCLEOTIDE SEQUENCE</scope>
</reference>
<sequence length="215" mass="24687">AIAHGDCREILPELPKVDLVLTDPPYNLGKKYGPGTDDARPEDEYWDWFDEVFQETSRLLDNGFIYVTHSDKGMWKAKPHLEECGFSYIQTLIWWGRNGYSMQLHRTTWSFRHEPILFFKKGEPGVLQSGEKGQWYTTVIEAPRPQSNFNEGRFHPTQKPVKLFKVLIARTPGELILDPFLGSGTKVAIVTARSLPMLCRNGKKTGENKDVFKRS</sequence>
<name>A0A0F8Z7V5_9ZZZZ</name>
<evidence type="ECO:0000256" key="1">
    <source>
        <dbReference type="ARBA" id="ARBA00006594"/>
    </source>
</evidence>
<evidence type="ECO:0000256" key="3">
    <source>
        <dbReference type="ARBA" id="ARBA00022679"/>
    </source>
</evidence>
<dbReference type="GO" id="GO:0003677">
    <property type="term" value="F:DNA binding"/>
    <property type="evidence" value="ECO:0007669"/>
    <property type="project" value="InterPro"/>
</dbReference>
<evidence type="ECO:0000256" key="2">
    <source>
        <dbReference type="ARBA" id="ARBA00022603"/>
    </source>
</evidence>